<name>H8H1J1_DEIGI</name>
<evidence type="ECO:0000313" key="2">
    <source>
        <dbReference type="Proteomes" id="UP000007575"/>
    </source>
</evidence>
<dbReference type="InterPro" id="IPR022453">
    <property type="entry name" value="Znf_MqsA-type"/>
</dbReference>
<dbReference type="HOGENOM" id="CLU_3042624_0_0_0"/>
<dbReference type="Proteomes" id="UP000007575">
    <property type="component" value="Plasmid P2"/>
</dbReference>
<reference evidence="1 2" key="1">
    <citation type="journal article" date="2012" name="PLoS ONE">
        <title>Genome sequence and transcriptome analysis of the radioresistant bacterium Deinococcus gobiensis: insights into the extreme environmental adaptations.</title>
        <authorList>
            <person name="Yuan M."/>
            <person name="Chen M."/>
            <person name="Zhang W."/>
            <person name="Lu W."/>
            <person name="Wang J."/>
            <person name="Yang M."/>
            <person name="Zhao P."/>
            <person name="Tang R."/>
            <person name="Li X."/>
            <person name="Hao Y."/>
            <person name="Zhou Z."/>
            <person name="Zhan Y."/>
            <person name="Yu H."/>
            <person name="Teng C."/>
            <person name="Yan Y."/>
            <person name="Ping S."/>
            <person name="Wang Y."/>
            <person name="Lin M."/>
        </authorList>
    </citation>
    <scope>NUCLEOTIDE SEQUENCE [LARGE SCALE GENOMIC DNA]</scope>
    <source>
        <strain evidence="2">DSM 21396 / JCM 16679 / CGMCC 1.7299 / I-0</strain>
        <plasmid evidence="1">P2</plasmid>
    </source>
</reference>
<protein>
    <submittedName>
        <fullName evidence="1">Transposase IS4 family protein</fullName>
    </submittedName>
</protein>
<accession>H8H1J1</accession>
<dbReference type="EMBL" id="CP002193">
    <property type="protein sequence ID" value="AFD27388.1"/>
    <property type="molecule type" value="Genomic_DNA"/>
</dbReference>
<keyword evidence="1" id="KW-0614">Plasmid</keyword>
<proteinExistence type="predicted"/>
<dbReference type="KEGG" id="dgo:DGo_PB0119"/>
<organism evidence="1 2">
    <name type="scientific">Deinococcus gobiensis (strain DSM 21396 / JCM 16679 / CGMCC 1.7299 / I-0)</name>
    <dbReference type="NCBI Taxonomy" id="745776"/>
    <lineage>
        <taxon>Bacteria</taxon>
        <taxon>Thermotogati</taxon>
        <taxon>Deinococcota</taxon>
        <taxon>Deinococci</taxon>
        <taxon>Deinococcales</taxon>
        <taxon>Deinococcaceae</taxon>
        <taxon>Deinococcus</taxon>
    </lineage>
</organism>
<sequence length="54" mass="5889">MLAMLFLQTVRAATSAMALVLTLPKARREASRTLENVRLGRCPHCGERVHGASP</sequence>
<geneLocation type="plasmid" evidence="1 2">
    <name>P2</name>
</geneLocation>
<dbReference type="NCBIfam" id="TIGR03831">
    <property type="entry name" value="YgiT_finger"/>
    <property type="match status" value="1"/>
</dbReference>
<keyword evidence="2" id="KW-1185">Reference proteome</keyword>
<evidence type="ECO:0000313" key="1">
    <source>
        <dbReference type="EMBL" id="AFD27388.1"/>
    </source>
</evidence>
<dbReference type="AlphaFoldDB" id="H8H1J1"/>
<gene>
    <name evidence="1" type="ordered locus">DGo_PB0119</name>
</gene>